<dbReference type="GO" id="GO:0003684">
    <property type="term" value="F:damaged DNA binding"/>
    <property type="evidence" value="ECO:0007669"/>
    <property type="project" value="InterPro"/>
</dbReference>
<evidence type="ECO:0000256" key="7">
    <source>
        <dbReference type="ARBA" id="ARBA00022801"/>
    </source>
</evidence>
<dbReference type="GO" id="GO:0000781">
    <property type="term" value="C:chromosome, telomeric region"/>
    <property type="evidence" value="ECO:0007669"/>
    <property type="project" value="UniProtKB-SubCell"/>
</dbReference>
<feature type="compositionally biased region" description="Acidic residues" evidence="16">
    <location>
        <begin position="783"/>
        <end position="797"/>
    </location>
</feature>
<evidence type="ECO:0000256" key="2">
    <source>
        <dbReference type="ARBA" id="ARBA00004574"/>
    </source>
</evidence>
<evidence type="ECO:0000256" key="10">
    <source>
        <dbReference type="ARBA" id="ARBA00022895"/>
    </source>
</evidence>
<evidence type="ECO:0000256" key="8">
    <source>
        <dbReference type="ARBA" id="ARBA00022806"/>
    </source>
</evidence>
<evidence type="ECO:0000256" key="12">
    <source>
        <dbReference type="ARBA" id="ARBA00023172"/>
    </source>
</evidence>
<keyword evidence="9" id="KW-0067">ATP-binding</keyword>
<dbReference type="InterPro" id="IPR016194">
    <property type="entry name" value="SPOC-like_C_dom_sf"/>
</dbReference>
<dbReference type="Pfam" id="PF03731">
    <property type="entry name" value="Ku_N"/>
    <property type="match status" value="1"/>
</dbReference>
<dbReference type="InterPro" id="IPR014893">
    <property type="entry name" value="Ku_PK_bind"/>
</dbReference>
<evidence type="ECO:0000256" key="4">
    <source>
        <dbReference type="ARBA" id="ARBA00021792"/>
    </source>
</evidence>
<dbReference type="InterPro" id="IPR024193">
    <property type="entry name" value="Ku80"/>
</dbReference>
<accession>A0A0L0HTV3</accession>
<keyword evidence="6" id="KW-0227">DNA damage</keyword>
<dbReference type="CDD" id="cd00873">
    <property type="entry name" value="KU80"/>
    <property type="match status" value="1"/>
</dbReference>
<dbReference type="OMA" id="WAMQYVW"/>
<dbReference type="GO" id="GO:0003690">
    <property type="term" value="F:double-stranded DNA binding"/>
    <property type="evidence" value="ECO:0007669"/>
    <property type="project" value="TreeGrafter"/>
</dbReference>
<keyword evidence="13" id="KW-0234">DNA repair</keyword>
<dbReference type="FunCoup" id="A0A0L0HTV3">
    <property type="interactions" value="449"/>
</dbReference>
<keyword evidence="14" id="KW-0539">Nucleus</keyword>
<dbReference type="Gene3D" id="2.40.290.10">
    <property type="match status" value="1"/>
</dbReference>
<proteinExistence type="inferred from homology"/>
<keyword evidence="8" id="KW-0347">Helicase</keyword>
<dbReference type="GO" id="GO:0005524">
    <property type="term" value="F:ATP binding"/>
    <property type="evidence" value="ECO:0007669"/>
    <property type="project" value="UniProtKB-KW"/>
</dbReference>
<evidence type="ECO:0000313" key="19">
    <source>
        <dbReference type="Proteomes" id="UP000053201"/>
    </source>
</evidence>
<dbReference type="Pfam" id="PF08785">
    <property type="entry name" value="Ku_PK_bind"/>
    <property type="match status" value="1"/>
</dbReference>
<feature type="region of interest" description="Disordered" evidence="16">
    <location>
        <begin position="757"/>
        <end position="797"/>
    </location>
</feature>
<evidence type="ECO:0000313" key="18">
    <source>
        <dbReference type="EMBL" id="KND04299.1"/>
    </source>
</evidence>
<keyword evidence="12" id="KW-0233">DNA recombination</keyword>
<dbReference type="VEuPathDB" id="FungiDB:SPPG_00032"/>
<dbReference type="GO" id="GO:0004386">
    <property type="term" value="F:helicase activity"/>
    <property type="evidence" value="ECO:0007669"/>
    <property type="project" value="UniProtKB-KW"/>
</dbReference>
<comment type="similarity">
    <text evidence="3">Belongs to the ku80 family.</text>
</comment>
<evidence type="ECO:0000256" key="5">
    <source>
        <dbReference type="ARBA" id="ARBA00022741"/>
    </source>
</evidence>
<sequence length="797" mass="89185">MASKEATVLIVDVNPSMRRKKEEGGKTNHQRAHEALFQILHSKIIPGRKTDQVALLLVGTEESDNILAEGEQYQHIKAYCFEEDEAALFKQPNLELLKYVERGTEEGTAIGDVMDAIILGLHMLEQHCRKLKYEKKIYVFTDAENPVDTEGSDAVAEKVKELAVTFNLIGYDFDDPDHGIKHEHKSDVKAINEEFLRGFTERAEGNLFSGDEASELLERLRSKSVKPVTVFRGPLTLGDPESHPAESLEIPVWVYNKTAEMKLPSAKKWSALAEAISEGERNGATYGEVEMQRSYKPALGDADLQKDQNGQDKSISKDDLVRAYRYGKTLVPFSSEDEEAMKLRTSKGMSILGFVKQSEVPRHHLMANVLAVVPEPGNSRAAQTFYTLIAALDEKQNAALVRYVRVNDANPKLGVLVPARKGWGWWAQIPFAEDLRPYSFAPLDHLLAEDTSASNSTLAVSTLSPSNNTQSHTDSPASSSKKKHKLDARQVPADEAMRRMDAFIDAMDLTDAVEDEDGHKREAFRPKDVFNPGWQRIYQCIAYRAIHPDKAELPPVNPQIMACIEPIPDVVERAKSAAEKLKDAFKITRVEKQKGSGKRAWAARSANRIDAEEVLNRPDNGPAEKRIKVEEPMPENLTDLTARNVEKVSTVDPISDFNAMVGRRDIDLVTKAVEQMCEVIVKLVTESFGDQLYDKATNCLVVLRKVSAENDESDQFNNWLRGLKHLLSVGESVRHAPFWRRVVDQQISLITKDEAGDSNVTREEADAFLRAEDEPPAAISKGDEDEVEEEDLLDMMD</sequence>
<dbReference type="InterPro" id="IPR005161">
    <property type="entry name" value="Ku_N"/>
</dbReference>
<dbReference type="InterPro" id="IPR036465">
    <property type="entry name" value="vWFA_dom_sf"/>
</dbReference>
<evidence type="ECO:0000256" key="16">
    <source>
        <dbReference type="SAM" id="MobiDB-lite"/>
    </source>
</evidence>
<keyword evidence="10" id="KW-0158">Chromosome</keyword>
<name>A0A0L0HTV3_SPIPD</name>
<dbReference type="SUPFAM" id="SSF53300">
    <property type="entry name" value="vWA-like"/>
    <property type="match status" value="1"/>
</dbReference>
<evidence type="ECO:0000256" key="1">
    <source>
        <dbReference type="ARBA" id="ARBA00004123"/>
    </source>
</evidence>
<dbReference type="InParanoid" id="A0A0L0HTV3"/>
<dbReference type="Gene3D" id="1.25.40.240">
    <property type="entry name" value="Ku, C-terminal domain"/>
    <property type="match status" value="1"/>
</dbReference>
<evidence type="ECO:0000256" key="6">
    <source>
        <dbReference type="ARBA" id="ARBA00022763"/>
    </source>
</evidence>
<protein>
    <recommendedName>
        <fullName evidence="4">ATP-dependent DNA helicase II subunit 2</fullName>
    </recommendedName>
    <alternativeName>
        <fullName evidence="15">ATP-dependent DNA helicase II subunit Ku80</fullName>
    </alternativeName>
</protein>
<dbReference type="STRING" id="645134.A0A0L0HTV3"/>
<dbReference type="Gene3D" id="1.10.1600.10">
    <property type="match status" value="1"/>
</dbReference>
<reference evidence="18 19" key="1">
    <citation type="submission" date="2009-08" db="EMBL/GenBank/DDBJ databases">
        <title>The Genome Sequence of Spizellomyces punctatus strain DAOM BR117.</title>
        <authorList>
            <consortium name="The Broad Institute Genome Sequencing Platform"/>
            <person name="Russ C."/>
            <person name="Cuomo C."/>
            <person name="Shea T."/>
            <person name="Young S.K."/>
            <person name="Zeng Q."/>
            <person name="Koehrsen M."/>
            <person name="Haas B."/>
            <person name="Borodovsky M."/>
            <person name="Guigo R."/>
            <person name="Alvarado L."/>
            <person name="Berlin A."/>
            <person name="Bochicchio J."/>
            <person name="Borenstein D."/>
            <person name="Chapman S."/>
            <person name="Chen Z."/>
            <person name="Engels R."/>
            <person name="Freedman E."/>
            <person name="Gellesch M."/>
            <person name="Goldberg J."/>
            <person name="Griggs A."/>
            <person name="Gujja S."/>
            <person name="Heiman D."/>
            <person name="Hepburn T."/>
            <person name="Howarth C."/>
            <person name="Jen D."/>
            <person name="Larson L."/>
            <person name="Lewis B."/>
            <person name="Mehta T."/>
            <person name="Park D."/>
            <person name="Pearson M."/>
            <person name="Roberts A."/>
            <person name="Saif S."/>
            <person name="Shenoy N."/>
            <person name="Sisk P."/>
            <person name="Stolte C."/>
            <person name="Sykes S."/>
            <person name="Thomson T."/>
            <person name="Walk T."/>
            <person name="White J."/>
            <person name="Yandava C."/>
            <person name="Burger G."/>
            <person name="Gray M.W."/>
            <person name="Holland P.W.H."/>
            <person name="King N."/>
            <person name="Lang F.B.F."/>
            <person name="Roger A.J."/>
            <person name="Ruiz-Trillo I."/>
            <person name="Lander E."/>
            <person name="Nusbaum C."/>
        </authorList>
    </citation>
    <scope>NUCLEOTIDE SEQUENCE [LARGE SCALE GENOMIC DNA]</scope>
    <source>
        <strain evidence="18 19">DAOM BR117</strain>
    </source>
</reference>
<dbReference type="Proteomes" id="UP000053201">
    <property type="component" value="Unassembled WGS sequence"/>
</dbReference>
<dbReference type="eggNOG" id="KOG2326">
    <property type="taxonomic scope" value="Eukaryota"/>
</dbReference>
<dbReference type="InterPro" id="IPR036494">
    <property type="entry name" value="Ku_C_sf"/>
</dbReference>
<evidence type="ECO:0000259" key="17">
    <source>
        <dbReference type="SMART" id="SM00559"/>
    </source>
</evidence>
<dbReference type="SUPFAM" id="SSF101420">
    <property type="entry name" value="C-terminal domain of Ku80"/>
    <property type="match status" value="1"/>
</dbReference>
<dbReference type="SUPFAM" id="SSF100939">
    <property type="entry name" value="SPOC domain-like"/>
    <property type="match status" value="1"/>
</dbReference>
<dbReference type="PANTHER" id="PTHR12604:SF4">
    <property type="entry name" value="X-RAY REPAIR CROSS-COMPLEMENTING PROTEIN 5"/>
    <property type="match status" value="1"/>
</dbReference>
<dbReference type="OrthoDB" id="30826at2759"/>
<dbReference type="FunFam" id="1.10.1600.10:FF:000002">
    <property type="entry name" value="X-ray repair cross-complementing protein 5"/>
    <property type="match status" value="1"/>
</dbReference>
<feature type="compositionally biased region" description="Polar residues" evidence="16">
    <location>
        <begin position="458"/>
        <end position="479"/>
    </location>
</feature>
<dbReference type="RefSeq" id="XP_016612338.1">
    <property type="nucleotide sequence ID" value="XM_016748368.1"/>
</dbReference>
<evidence type="ECO:0000256" key="14">
    <source>
        <dbReference type="ARBA" id="ARBA00023242"/>
    </source>
</evidence>
<feature type="region of interest" description="Disordered" evidence="16">
    <location>
        <begin position="458"/>
        <end position="490"/>
    </location>
</feature>
<dbReference type="EMBL" id="KQ257450">
    <property type="protein sequence ID" value="KND04299.1"/>
    <property type="molecule type" value="Genomic_DNA"/>
</dbReference>
<evidence type="ECO:0000256" key="3">
    <source>
        <dbReference type="ARBA" id="ARBA00007726"/>
    </source>
</evidence>
<evidence type="ECO:0000256" key="9">
    <source>
        <dbReference type="ARBA" id="ARBA00022840"/>
    </source>
</evidence>
<keyword evidence="11" id="KW-0238">DNA-binding</keyword>
<dbReference type="Gene3D" id="3.40.50.410">
    <property type="entry name" value="von Willebrand factor, type A domain"/>
    <property type="match status" value="1"/>
</dbReference>
<keyword evidence="7" id="KW-0378">Hydrolase</keyword>
<comment type="subcellular location">
    <subcellularLocation>
        <location evidence="2">Chromosome</location>
        <location evidence="2">Telomere</location>
    </subcellularLocation>
    <subcellularLocation>
        <location evidence="1">Nucleus</location>
    </subcellularLocation>
</comment>
<dbReference type="GeneID" id="27683786"/>
<dbReference type="GO" id="GO:0016787">
    <property type="term" value="F:hydrolase activity"/>
    <property type="evidence" value="ECO:0007669"/>
    <property type="project" value="UniProtKB-KW"/>
</dbReference>
<keyword evidence="10" id="KW-0779">Telomere</keyword>
<dbReference type="InterPro" id="IPR006164">
    <property type="entry name" value="DNA_bd_Ku70/Ku80"/>
</dbReference>
<dbReference type="GO" id="GO:0006303">
    <property type="term" value="P:double-strand break repair via nonhomologous end joining"/>
    <property type="evidence" value="ECO:0007669"/>
    <property type="project" value="InterPro"/>
</dbReference>
<evidence type="ECO:0000256" key="11">
    <source>
        <dbReference type="ARBA" id="ARBA00023125"/>
    </source>
</evidence>
<gene>
    <name evidence="18" type="ORF">SPPG_00032</name>
</gene>
<dbReference type="SMART" id="SM00559">
    <property type="entry name" value="Ku78"/>
    <property type="match status" value="1"/>
</dbReference>
<feature type="domain" description="Ku" evidence="17">
    <location>
        <begin position="312"/>
        <end position="446"/>
    </location>
</feature>
<dbReference type="Pfam" id="PF02735">
    <property type="entry name" value="Ku"/>
    <property type="match status" value="1"/>
</dbReference>
<keyword evidence="5" id="KW-0547">Nucleotide-binding</keyword>
<dbReference type="GO" id="GO:0042162">
    <property type="term" value="F:telomeric DNA binding"/>
    <property type="evidence" value="ECO:0007669"/>
    <property type="project" value="InterPro"/>
</dbReference>
<dbReference type="GO" id="GO:0006310">
    <property type="term" value="P:DNA recombination"/>
    <property type="evidence" value="ECO:0007669"/>
    <property type="project" value="UniProtKB-KW"/>
</dbReference>
<dbReference type="GO" id="GO:0000723">
    <property type="term" value="P:telomere maintenance"/>
    <property type="evidence" value="ECO:0007669"/>
    <property type="project" value="InterPro"/>
</dbReference>
<dbReference type="PANTHER" id="PTHR12604">
    <property type="entry name" value="KU AUTOANTIGEN DNA HELICASE"/>
    <property type="match status" value="1"/>
</dbReference>
<dbReference type="AlphaFoldDB" id="A0A0L0HTV3"/>
<evidence type="ECO:0000256" key="15">
    <source>
        <dbReference type="ARBA" id="ARBA00031847"/>
    </source>
</evidence>
<organism evidence="18 19">
    <name type="scientific">Spizellomyces punctatus (strain DAOM BR117)</name>
    <dbReference type="NCBI Taxonomy" id="645134"/>
    <lineage>
        <taxon>Eukaryota</taxon>
        <taxon>Fungi</taxon>
        <taxon>Fungi incertae sedis</taxon>
        <taxon>Chytridiomycota</taxon>
        <taxon>Chytridiomycota incertae sedis</taxon>
        <taxon>Chytridiomycetes</taxon>
        <taxon>Spizellomycetales</taxon>
        <taxon>Spizellomycetaceae</taxon>
        <taxon>Spizellomyces</taxon>
    </lineage>
</organism>
<feature type="compositionally biased region" description="Basic and acidic residues" evidence="16">
    <location>
        <begin position="757"/>
        <end position="773"/>
    </location>
</feature>
<dbReference type="GO" id="GO:0043564">
    <property type="term" value="C:Ku70:Ku80 complex"/>
    <property type="evidence" value="ECO:0007669"/>
    <property type="project" value="InterPro"/>
</dbReference>
<keyword evidence="19" id="KW-1185">Reference proteome</keyword>
<evidence type="ECO:0000256" key="13">
    <source>
        <dbReference type="ARBA" id="ARBA00023204"/>
    </source>
</evidence>